<evidence type="ECO:0000256" key="2">
    <source>
        <dbReference type="SAM" id="Phobius"/>
    </source>
</evidence>
<accession>A0A336NCN2</accession>
<sequence>MRGEGMKPSYRGSRLYLWWSFWFAWGVIFLLVSGGLWGAPHIVDMAGISIPSMVAIIVGNLGVHRGFGSLDFSNRKHSHKRRSSSYDGVEITGWGDKRNV</sequence>
<keyword evidence="2" id="KW-0472">Membrane</keyword>
<gene>
    <name evidence="3" type="ORF">NCTC12860_00508</name>
</gene>
<dbReference type="Proteomes" id="UP000253846">
    <property type="component" value="Unassembled WGS sequence"/>
</dbReference>
<name>A0A336NCN2_BARGR</name>
<evidence type="ECO:0000313" key="4">
    <source>
        <dbReference type="Proteomes" id="UP000253846"/>
    </source>
</evidence>
<dbReference type="AlphaFoldDB" id="A0A336NCN2"/>
<feature type="transmembrane region" description="Helical" evidence="2">
    <location>
        <begin position="16"/>
        <end position="39"/>
    </location>
</feature>
<protein>
    <submittedName>
        <fullName evidence="3">Uncharacterized protein</fullName>
    </submittedName>
</protein>
<keyword evidence="2" id="KW-1133">Transmembrane helix</keyword>
<reference evidence="3 4" key="1">
    <citation type="submission" date="2018-06" db="EMBL/GenBank/DDBJ databases">
        <authorList>
            <consortium name="Pathogen Informatics"/>
            <person name="Doyle S."/>
        </authorList>
    </citation>
    <scope>NUCLEOTIDE SEQUENCE [LARGE SCALE GENOMIC DNA]</scope>
    <source>
        <strain evidence="3 4">NCTC12860</strain>
    </source>
</reference>
<dbReference type="EMBL" id="UFTD01000001">
    <property type="protein sequence ID" value="SSZ39303.1"/>
    <property type="molecule type" value="Genomic_DNA"/>
</dbReference>
<proteinExistence type="predicted"/>
<feature type="transmembrane region" description="Helical" evidence="2">
    <location>
        <begin position="45"/>
        <end position="63"/>
    </location>
</feature>
<evidence type="ECO:0000313" key="3">
    <source>
        <dbReference type="EMBL" id="SSZ39303.1"/>
    </source>
</evidence>
<keyword evidence="2" id="KW-0812">Transmembrane</keyword>
<evidence type="ECO:0000256" key="1">
    <source>
        <dbReference type="SAM" id="MobiDB-lite"/>
    </source>
</evidence>
<organism evidence="3 4">
    <name type="scientific">Bartonella grahamii</name>
    <dbReference type="NCBI Taxonomy" id="33045"/>
    <lineage>
        <taxon>Bacteria</taxon>
        <taxon>Pseudomonadati</taxon>
        <taxon>Pseudomonadota</taxon>
        <taxon>Alphaproteobacteria</taxon>
        <taxon>Hyphomicrobiales</taxon>
        <taxon>Bartonellaceae</taxon>
        <taxon>Bartonella</taxon>
    </lineage>
</organism>
<feature type="region of interest" description="Disordered" evidence="1">
    <location>
        <begin position="75"/>
        <end position="100"/>
    </location>
</feature>